<reference evidence="2" key="1">
    <citation type="journal article" date="2019" name="Int. J. Syst. Evol. Microbiol.">
        <title>The Global Catalogue of Microorganisms (GCM) 10K type strain sequencing project: providing services to taxonomists for standard genome sequencing and annotation.</title>
        <authorList>
            <consortium name="The Broad Institute Genomics Platform"/>
            <consortium name="The Broad Institute Genome Sequencing Center for Infectious Disease"/>
            <person name="Wu L."/>
            <person name="Ma J."/>
        </authorList>
    </citation>
    <scope>NUCLEOTIDE SEQUENCE [LARGE SCALE GENOMIC DNA]</scope>
    <source>
        <strain evidence="2">KCTC 33676</strain>
    </source>
</reference>
<comment type="caution">
    <text evidence="1">The sequence shown here is derived from an EMBL/GenBank/DDBJ whole genome shotgun (WGS) entry which is preliminary data.</text>
</comment>
<dbReference type="CDD" id="cd05250">
    <property type="entry name" value="CC3_like_SDR_a"/>
    <property type="match status" value="1"/>
</dbReference>
<dbReference type="InterPro" id="IPR036291">
    <property type="entry name" value="NAD(P)-bd_dom_sf"/>
</dbReference>
<proteinExistence type="predicted"/>
<evidence type="ECO:0000313" key="2">
    <source>
        <dbReference type="Proteomes" id="UP001597497"/>
    </source>
</evidence>
<protein>
    <submittedName>
        <fullName evidence="1">Oxidoreductase</fullName>
    </submittedName>
</protein>
<organism evidence="1 2">
    <name type="scientific">Marinicrinis sediminis</name>
    <dbReference type="NCBI Taxonomy" id="1652465"/>
    <lineage>
        <taxon>Bacteria</taxon>
        <taxon>Bacillati</taxon>
        <taxon>Bacillota</taxon>
        <taxon>Bacilli</taxon>
        <taxon>Bacillales</taxon>
        <taxon>Paenibacillaceae</taxon>
    </lineage>
</organism>
<dbReference type="SUPFAM" id="SSF51735">
    <property type="entry name" value="NAD(P)-binding Rossmann-fold domains"/>
    <property type="match status" value="1"/>
</dbReference>
<evidence type="ECO:0000313" key="1">
    <source>
        <dbReference type="EMBL" id="MFD2671258.1"/>
    </source>
</evidence>
<name>A0ABW5R8C2_9BACL</name>
<gene>
    <name evidence="1" type="ORF">ACFSUC_06525</name>
</gene>
<dbReference type="PANTHER" id="PTHR14097">
    <property type="entry name" value="OXIDOREDUCTASE HTATIP2"/>
    <property type="match status" value="1"/>
</dbReference>
<dbReference type="RefSeq" id="WP_379928704.1">
    <property type="nucleotide sequence ID" value="NZ_JBHUMM010000010.1"/>
</dbReference>
<accession>A0ABW5R8C2</accession>
<dbReference type="Gene3D" id="3.40.50.720">
    <property type="entry name" value="NAD(P)-binding Rossmann-like Domain"/>
    <property type="match status" value="1"/>
</dbReference>
<dbReference type="PANTHER" id="PTHR14097:SF7">
    <property type="entry name" value="OXIDOREDUCTASE HTATIP2"/>
    <property type="match status" value="1"/>
</dbReference>
<dbReference type="Proteomes" id="UP001597497">
    <property type="component" value="Unassembled WGS sequence"/>
</dbReference>
<sequence length="224" mass="24978">MKRAILAGASGLVGGHLLELMLADNRYDEVVLLGRRELPLQHSKLVQRKVDFEKLHELEISFAQADVYCTLGTTIKKAGSQDAFRQVDYVYPYALAQKAKEEEASQFLIITALGANASSGVFYNRVKGELEKALQQMKLRSLHIFRPSLLLGDRKEFRLGERAGAVIGKGISFAMTGKLRRYRPIQAMTVACAMYNVATTESMGMRAYESDEIEKLGKTGRELV</sequence>
<dbReference type="EMBL" id="JBHUMM010000010">
    <property type="protein sequence ID" value="MFD2671258.1"/>
    <property type="molecule type" value="Genomic_DNA"/>
</dbReference>
<dbReference type="InterPro" id="IPR014843">
    <property type="entry name" value="Him1/Fmp52"/>
</dbReference>
<dbReference type="Pfam" id="PF08732">
    <property type="entry name" value="HIM1"/>
    <property type="match status" value="1"/>
</dbReference>
<keyword evidence="2" id="KW-1185">Reference proteome</keyword>